<reference evidence="1 2" key="1">
    <citation type="submission" date="2017-09" db="EMBL/GenBank/DDBJ databases">
        <authorList>
            <person name="Ehlers B."/>
            <person name="Leendertz F.H."/>
        </authorList>
    </citation>
    <scope>NUCLEOTIDE SEQUENCE [LARGE SCALE GENOMIC DNA]</scope>
    <source>
        <strain evidence="1 2">DJ-1</strain>
    </source>
</reference>
<accession>A0A2A3LWX2</accession>
<comment type="caution">
    <text evidence="1">The sequence shown here is derived from an EMBL/GenBank/DDBJ whole genome shotgun (WGS) entry which is preliminary data.</text>
</comment>
<name>A0A2A3LWX2_PSEDL</name>
<sequence length="166" mass="18754">MKLTQSQVDECRQDGIVAGHSIATPFSGLIIQELVFQYDVWIKQLDRHPTDSMVSAWLEGLSWFLSGIHLKGAEGLDPRQTFDLRREVPKGHDSLGAPGEQKKMTTLRELALLLKMDRSAARRYVLKLGFNPQQARTPDSGYQLALVFTPEQVREIVEARRADGYC</sequence>
<organism evidence="1 2">
    <name type="scientific">Pseudomonas plecoglossicida</name>
    <dbReference type="NCBI Taxonomy" id="70775"/>
    <lineage>
        <taxon>Bacteria</taxon>
        <taxon>Pseudomonadati</taxon>
        <taxon>Pseudomonadota</taxon>
        <taxon>Gammaproteobacteria</taxon>
        <taxon>Pseudomonadales</taxon>
        <taxon>Pseudomonadaceae</taxon>
        <taxon>Pseudomonas</taxon>
    </lineage>
</organism>
<protein>
    <submittedName>
        <fullName evidence="1">Uncharacterized protein</fullName>
    </submittedName>
</protein>
<dbReference type="RefSeq" id="WP_096010298.1">
    <property type="nucleotide sequence ID" value="NZ_NTME01000054.1"/>
</dbReference>
<dbReference type="AlphaFoldDB" id="A0A2A3LWX2"/>
<dbReference type="EMBL" id="NTME01000054">
    <property type="protein sequence ID" value="PBJ92303.1"/>
    <property type="molecule type" value="Genomic_DNA"/>
</dbReference>
<dbReference type="GeneID" id="97167423"/>
<proteinExistence type="predicted"/>
<evidence type="ECO:0000313" key="2">
    <source>
        <dbReference type="Proteomes" id="UP000218102"/>
    </source>
</evidence>
<dbReference type="Proteomes" id="UP000218102">
    <property type="component" value="Unassembled WGS sequence"/>
</dbReference>
<evidence type="ECO:0000313" key="1">
    <source>
        <dbReference type="EMBL" id="PBJ92303.1"/>
    </source>
</evidence>
<gene>
    <name evidence="1" type="ORF">CMV24_27935</name>
</gene>